<organism evidence="6 7">
    <name type="scientific">Microctonus aethiopoides</name>
    <dbReference type="NCBI Taxonomy" id="144406"/>
    <lineage>
        <taxon>Eukaryota</taxon>
        <taxon>Metazoa</taxon>
        <taxon>Ecdysozoa</taxon>
        <taxon>Arthropoda</taxon>
        <taxon>Hexapoda</taxon>
        <taxon>Insecta</taxon>
        <taxon>Pterygota</taxon>
        <taxon>Neoptera</taxon>
        <taxon>Endopterygota</taxon>
        <taxon>Hymenoptera</taxon>
        <taxon>Apocrita</taxon>
        <taxon>Ichneumonoidea</taxon>
        <taxon>Braconidae</taxon>
        <taxon>Euphorinae</taxon>
        <taxon>Microctonus</taxon>
    </lineage>
</organism>
<reference evidence="6" key="2">
    <citation type="submission" date="2023-03" db="EMBL/GenBank/DDBJ databases">
        <authorList>
            <person name="Inwood S.N."/>
            <person name="Skelly J.G."/>
            <person name="Guhlin J."/>
            <person name="Harrop T.W.R."/>
            <person name="Goldson S.G."/>
            <person name="Dearden P.K."/>
        </authorList>
    </citation>
    <scope>NUCLEOTIDE SEQUENCE</scope>
    <source>
        <strain evidence="6">Irish</strain>
        <tissue evidence="6">Whole body</tissue>
    </source>
</reference>
<feature type="region of interest" description="Disordered" evidence="3">
    <location>
        <begin position="245"/>
        <end position="375"/>
    </location>
</feature>
<dbReference type="GO" id="GO:0008046">
    <property type="term" value="F:axon guidance receptor activity"/>
    <property type="evidence" value="ECO:0007669"/>
    <property type="project" value="TreeGrafter"/>
</dbReference>
<feature type="compositionally biased region" description="Polar residues" evidence="3">
    <location>
        <begin position="329"/>
        <end position="342"/>
    </location>
</feature>
<feature type="compositionally biased region" description="Polar residues" evidence="3">
    <location>
        <begin position="464"/>
        <end position="477"/>
    </location>
</feature>
<dbReference type="AlphaFoldDB" id="A0AA39F9N6"/>
<protein>
    <recommendedName>
        <fullName evidence="5">Ig-like domain-containing protein</fullName>
    </recommendedName>
</protein>
<accession>A0AA39F9N6</accession>
<dbReference type="InterPro" id="IPR003599">
    <property type="entry name" value="Ig_sub"/>
</dbReference>
<sequence>MWDEVDSDEFACRPKILSIGPSSPFEIIDGNTLTMWCHAAGIPRPQLSWIHRSRIINNSTKRHNSERNYLLTEHHEWLNLTIIDIMPNDKGEYICVAKSPGGIVEKNVSLSIIGDNENGRNGIISLPLALGLGITLLILLIFILTLCAWYCRRRNVHQDEKNTDVTSLEHHGLGEQEKSLITAINPVVKPPRRYEAPSVTSHGTEMTELNRTLLDSDSVFADGVGSVIGVVGGIGEMERGNISNGNININERSTPDHDNPTLTRGASYRHYPPDLLAFSDGRGASPTSQASTAPDTTRTPNHQQQQQQLPSFNSPSSGQYPISFKTLPHNRSASSTYNSPSMSVMPRHGYVTIPRRPRAPSWSSGPPTSPTLLEPLEPVYDNLGVRTTADGSSVLSLNKSPEPGSNAMRIRPLPGTPTINYNNIQRSTPNILNSDSPIDRSAPEGAAEWFNKLPDEMENRLLMQQNSPLDNNTSNTLGRKIPPRPPPKPKKKSSNGPLYEDEDEDGTEV</sequence>
<dbReference type="InterPro" id="IPR036179">
    <property type="entry name" value="Ig-like_dom_sf"/>
</dbReference>
<feature type="transmembrane region" description="Helical" evidence="4">
    <location>
        <begin position="128"/>
        <end position="151"/>
    </location>
</feature>
<dbReference type="PANTHER" id="PTHR45080">
    <property type="entry name" value="CONTACTIN 5"/>
    <property type="match status" value="1"/>
</dbReference>
<feature type="compositionally biased region" description="Polar residues" evidence="3">
    <location>
        <begin position="417"/>
        <end position="436"/>
    </location>
</feature>
<dbReference type="PANTHER" id="PTHR45080:SF29">
    <property type="entry name" value="NEURAL CELL ADHESION MOLECULE 1-LIKE ISOFORM X1"/>
    <property type="match status" value="1"/>
</dbReference>
<dbReference type="InterPro" id="IPR013783">
    <property type="entry name" value="Ig-like_fold"/>
</dbReference>
<dbReference type="InterPro" id="IPR007110">
    <property type="entry name" value="Ig-like_dom"/>
</dbReference>
<dbReference type="EMBL" id="JAQQBS010001422">
    <property type="protein sequence ID" value="KAK0165463.1"/>
    <property type="molecule type" value="Genomic_DNA"/>
</dbReference>
<dbReference type="SMART" id="SM00408">
    <property type="entry name" value="IGc2"/>
    <property type="match status" value="1"/>
</dbReference>
<dbReference type="GO" id="GO:0005886">
    <property type="term" value="C:plasma membrane"/>
    <property type="evidence" value="ECO:0007669"/>
    <property type="project" value="TreeGrafter"/>
</dbReference>
<proteinExistence type="predicted"/>
<gene>
    <name evidence="6" type="ORF">PV328_003972</name>
</gene>
<dbReference type="InterPro" id="IPR003598">
    <property type="entry name" value="Ig_sub2"/>
</dbReference>
<dbReference type="InterPro" id="IPR050958">
    <property type="entry name" value="Cell_Adh-Cytoskel_Orgn"/>
</dbReference>
<evidence type="ECO:0000256" key="4">
    <source>
        <dbReference type="SAM" id="Phobius"/>
    </source>
</evidence>
<dbReference type="GO" id="GO:0030424">
    <property type="term" value="C:axon"/>
    <property type="evidence" value="ECO:0007669"/>
    <property type="project" value="TreeGrafter"/>
</dbReference>
<feature type="region of interest" description="Disordered" evidence="3">
    <location>
        <begin position="391"/>
        <end position="442"/>
    </location>
</feature>
<feature type="compositionally biased region" description="Low complexity" evidence="3">
    <location>
        <begin position="360"/>
        <end position="375"/>
    </location>
</feature>
<dbReference type="Proteomes" id="UP001168990">
    <property type="component" value="Unassembled WGS sequence"/>
</dbReference>
<comment type="caution">
    <text evidence="6">The sequence shown here is derived from an EMBL/GenBank/DDBJ whole genome shotgun (WGS) entry which is preliminary data.</text>
</comment>
<evidence type="ECO:0000256" key="3">
    <source>
        <dbReference type="SAM" id="MobiDB-lite"/>
    </source>
</evidence>
<feature type="compositionally biased region" description="Acidic residues" evidence="3">
    <location>
        <begin position="499"/>
        <end position="509"/>
    </location>
</feature>
<evidence type="ECO:0000313" key="6">
    <source>
        <dbReference type="EMBL" id="KAK0165463.1"/>
    </source>
</evidence>
<keyword evidence="4" id="KW-0812">Transmembrane</keyword>
<dbReference type="SUPFAM" id="SSF48726">
    <property type="entry name" value="Immunoglobulin"/>
    <property type="match status" value="1"/>
</dbReference>
<feature type="compositionally biased region" description="Polar residues" evidence="3">
    <location>
        <begin position="285"/>
        <end position="302"/>
    </location>
</feature>
<keyword evidence="4" id="KW-0472">Membrane</keyword>
<feature type="domain" description="Ig-like" evidence="5">
    <location>
        <begin position="14"/>
        <end position="109"/>
    </location>
</feature>
<evidence type="ECO:0000313" key="7">
    <source>
        <dbReference type="Proteomes" id="UP001168990"/>
    </source>
</evidence>
<keyword evidence="2" id="KW-0393">Immunoglobulin domain</keyword>
<dbReference type="FunFam" id="2.60.40.10:FF:000032">
    <property type="entry name" value="palladin isoform X1"/>
    <property type="match status" value="1"/>
</dbReference>
<dbReference type="Pfam" id="PF07679">
    <property type="entry name" value="I-set"/>
    <property type="match status" value="1"/>
</dbReference>
<reference evidence="6" key="1">
    <citation type="journal article" date="2023" name="bioRxiv">
        <title>Scaffold-level genome assemblies of two parasitoid biocontrol wasps reveal the parthenogenesis mechanism and an associated novel virus.</title>
        <authorList>
            <person name="Inwood S."/>
            <person name="Skelly J."/>
            <person name="Guhlin J."/>
            <person name="Harrop T."/>
            <person name="Goldson S."/>
            <person name="Dearden P."/>
        </authorList>
    </citation>
    <scope>NUCLEOTIDE SEQUENCE</scope>
    <source>
        <strain evidence="6">Irish</strain>
        <tissue evidence="6">Whole body</tissue>
    </source>
</reference>
<dbReference type="GO" id="GO:0043025">
    <property type="term" value="C:neuronal cell body"/>
    <property type="evidence" value="ECO:0007669"/>
    <property type="project" value="TreeGrafter"/>
</dbReference>
<dbReference type="SMART" id="SM00409">
    <property type="entry name" value="IG"/>
    <property type="match status" value="1"/>
</dbReference>
<name>A0AA39F9N6_9HYME</name>
<dbReference type="InterPro" id="IPR013098">
    <property type="entry name" value="Ig_I-set"/>
</dbReference>
<dbReference type="PROSITE" id="PS50835">
    <property type="entry name" value="IG_LIKE"/>
    <property type="match status" value="1"/>
</dbReference>
<evidence type="ECO:0000256" key="1">
    <source>
        <dbReference type="ARBA" id="ARBA00023157"/>
    </source>
</evidence>
<keyword evidence="4" id="KW-1133">Transmembrane helix</keyword>
<dbReference type="Gene3D" id="2.60.40.10">
    <property type="entry name" value="Immunoglobulins"/>
    <property type="match status" value="1"/>
</dbReference>
<dbReference type="GO" id="GO:0007156">
    <property type="term" value="P:homophilic cell adhesion via plasma membrane adhesion molecules"/>
    <property type="evidence" value="ECO:0007669"/>
    <property type="project" value="TreeGrafter"/>
</dbReference>
<keyword evidence="7" id="KW-1185">Reference proteome</keyword>
<feature type="region of interest" description="Disordered" evidence="3">
    <location>
        <begin position="464"/>
        <end position="509"/>
    </location>
</feature>
<evidence type="ECO:0000259" key="5">
    <source>
        <dbReference type="PROSITE" id="PS50835"/>
    </source>
</evidence>
<feature type="compositionally biased region" description="Polar residues" evidence="3">
    <location>
        <begin position="309"/>
        <end position="320"/>
    </location>
</feature>
<dbReference type="GO" id="GO:0050808">
    <property type="term" value="P:synapse organization"/>
    <property type="evidence" value="ECO:0007669"/>
    <property type="project" value="TreeGrafter"/>
</dbReference>
<evidence type="ECO:0000256" key="2">
    <source>
        <dbReference type="ARBA" id="ARBA00023319"/>
    </source>
</evidence>
<keyword evidence="1" id="KW-1015">Disulfide bond</keyword>